<dbReference type="VEuPathDB" id="MicrosporidiaDB:THOM_2145"/>
<dbReference type="Proteomes" id="UP000011185">
    <property type="component" value="Unassembled WGS sequence"/>
</dbReference>
<accession>L7JTZ9</accession>
<evidence type="ECO:0000313" key="1">
    <source>
        <dbReference type="EMBL" id="ELQ74899.1"/>
    </source>
</evidence>
<sequence length="43" mass="5050">VLIMDGCNRLYKCSMRVTLLVRRNDIKEIYLSVVMPLLLHINC</sequence>
<gene>
    <name evidence="1" type="ORF">THOM_2145</name>
</gene>
<dbReference type="EMBL" id="JH994008">
    <property type="protein sequence ID" value="ELQ74899.1"/>
    <property type="molecule type" value="Genomic_DNA"/>
</dbReference>
<proteinExistence type="predicted"/>
<dbReference type="AlphaFoldDB" id="L7JTZ9"/>
<reference evidence="1 2" key="1">
    <citation type="journal article" date="2012" name="PLoS Pathog.">
        <title>The genome of the obligate intracellular parasite Trachipleistophora hominis: new insights into microsporidian genome dynamics and reductive evolution.</title>
        <authorList>
            <person name="Heinz E."/>
            <person name="Williams T.A."/>
            <person name="Nakjang S."/>
            <person name="Noel C.J."/>
            <person name="Swan D.C."/>
            <person name="Goldberg A.V."/>
            <person name="Harris S.R."/>
            <person name="Weinmaier T."/>
            <person name="Markert S."/>
            <person name="Becher D."/>
            <person name="Bernhardt J."/>
            <person name="Dagan T."/>
            <person name="Hacker C."/>
            <person name="Lucocq J.M."/>
            <person name="Schweder T."/>
            <person name="Rattei T."/>
            <person name="Hall N."/>
            <person name="Hirt R.P."/>
            <person name="Embley T.M."/>
        </authorList>
    </citation>
    <scope>NUCLEOTIDE SEQUENCE [LARGE SCALE GENOMIC DNA]</scope>
</reference>
<keyword evidence="2" id="KW-1185">Reference proteome</keyword>
<evidence type="ECO:0000313" key="2">
    <source>
        <dbReference type="Proteomes" id="UP000011185"/>
    </source>
</evidence>
<organism evidence="1 2">
    <name type="scientific">Trachipleistophora hominis</name>
    <name type="common">Microsporidian parasite</name>
    <dbReference type="NCBI Taxonomy" id="72359"/>
    <lineage>
        <taxon>Eukaryota</taxon>
        <taxon>Fungi</taxon>
        <taxon>Fungi incertae sedis</taxon>
        <taxon>Microsporidia</taxon>
        <taxon>Pleistophoridae</taxon>
        <taxon>Trachipleistophora</taxon>
    </lineage>
</organism>
<dbReference type="HOGENOM" id="CLU_3244858_0_0_1"/>
<protein>
    <submittedName>
        <fullName evidence="1">Uncharacterized protein</fullName>
    </submittedName>
</protein>
<name>L7JTZ9_TRAHO</name>
<feature type="non-terminal residue" evidence="1">
    <location>
        <position position="1"/>
    </location>
</feature>
<dbReference type="InParanoid" id="L7JTZ9"/>